<name>A0A7G1Q9H8_9GAMM</name>
<feature type="binding site" evidence="1">
    <location>
        <position position="19"/>
    </location>
    <ligand>
        <name>S-adenosyl-L-methionine</name>
        <dbReference type="ChEBI" id="CHEBI:59789"/>
    </ligand>
</feature>
<proteinExistence type="inferred from homology"/>
<keyword evidence="1" id="KW-0694">RNA-binding</keyword>
<feature type="binding site" evidence="1">
    <location>
        <position position="163"/>
    </location>
    <ligand>
        <name>S-adenosyl-L-methionine</name>
        <dbReference type="ChEBI" id="CHEBI:59789"/>
    </ligand>
</feature>
<comment type="similarity">
    <text evidence="1">Belongs to the RlmJ family.</text>
</comment>
<evidence type="ECO:0000256" key="1">
    <source>
        <dbReference type="HAMAP-Rule" id="MF_00934"/>
    </source>
</evidence>
<dbReference type="SUPFAM" id="SSF53335">
    <property type="entry name" value="S-adenosyl-L-methionine-dependent methyltransferases"/>
    <property type="match status" value="1"/>
</dbReference>
<feature type="active site" description="Proton acceptor" evidence="1">
    <location>
        <position position="163"/>
    </location>
</feature>
<reference evidence="2 3" key="1">
    <citation type="submission" date="2020-03" db="EMBL/GenBank/DDBJ databases">
        <authorList>
            <person name="Picone N."/>
        </authorList>
    </citation>
    <scope>NUCLEOTIDE SEQUENCE [LARGE SCALE GENOMIC DNA]</scope>
    <source>
        <strain evidence="2">NSCAC1</strain>
    </source>
</reference>
<dbReference type="EC" id="2.1.1.266" evidence="1"/>
<dbReference type="GO" id="GO:0005829">
    <property type="term" value="C:cytosol"/>
    <property type="evidence" value="ECO:0007669"/>
    <property type="project" value="TreeGrafter"/>
</dbReference>
<dbReference type="Proteomes" id="UP000516072">
    <property type="component" value="Chromosome"/>
</dbReference>
<dbReference type="GO" id="GO:0070475">
    <property type="term" value="P:rRNA base methylation"/>
    <property type="evidence" value="ECO:0007669"/>
    <property type="project" value="UniProtKB-UniRule"/>
</dbReference>
<keyword evidence="1" id="KW-0949">S-adenosyl-L-methionine</keyword>
<dbReference type="GO" id="GO:0003723">
    <property type="term" value="F:RNA binding"/>
    <property type="evidence" value="ECO:0007669"/>
    <property type="project" value="UniProtKB-UniRule"/>
</dbReference>
<evidence type="ECO:0000313" key="2">
    <source>
        <dbReference type="EMBL" id="CAB1275759.1"/>
    </source>
</evidence>
<dbReference type="KEGG" id="ntg:NSCAC_0828"/>
<keyword evidence="3" id="KW-1185">Reference proteome</keyword>
<accession>A0A7G1Q9H8</accession>
<comment type="subunit">
    <text evidence="1">Monomer.</text>
</comment>
<sequence length="274" mass="32140">MLSYLHTFHAGNRADIHKHGMVYWLLQQLVKKDKPFTYLDFYAGRGLYDLTSADSLKTMEAKAGIEQIIDQSWLNKLQDWQDLLKVLNPEGRIRYYPGSSWLASQLLRTEDKGQFCELHPTEYQALRKNFANNPNLYIHQRDAHEALLGLLPPHPKRGLAFIDPSYEVKEEYRKLADLISKAYEKWSVGRYMLWYPLLATTDYHQAMVKKLAKLPRWCQSEWQWANPNDVTGLYGSGILLINPPWGISAFCQAWHSQLKRWFPHSQTRFKEQNP</sequence>
<dbReference type="HAMAP" id="MF_00934">
    <property type="entry name" value="23SrRNA_methyltr_J"/>
    <property type="match status" value="1"/>
</dbReference>
<dbReference type="Pfam" id="PF04378">
    <property type="entry name" value="RsmJ"/>
    <property type="match status" value="1"/>
</dbReference>
<feature type="site" description="Interaction with substrate rRNA" evidence="1">
    <location>
        <position position="4"/>
    </location>
</feature>
<dbReference type="InterPro" id="IPR007473">
    <property type="entry name" value="RlmJ"/>
</dbReference>
<feature type="binding site" evidence="1">
    <location>
        <position position="42"/>
    </location>
    <ligand>
        <name>S-adenosyl-L-methionine</name>
        <dbReference type="ChEBI" id="CHEBI:59789"/>
    </ligand>
</feature>
<dbReference type="AlphaFoldDB" id="A0A7G1Q9H8"/>
<evidence type="ECO:0000313" key="3">
    <source>
        <dbReference type="Proteomes" id="UP000516072"/>
    </source>
</evidence>
<keyword evidence="1 2" id="KW-0808">Transferase</keyword>
<dbReference type="GO" id="GO:0036307">
    <property type="term" value="F:23S rRNA (adenine(2030)-N(6))-methyltransferase activity"/>
    <property type="evidence" value="ECO:0007669"/>
    <property type="project" value="UniProtKB-UniRule"/>
</dbReference>
<feature type="binding site" evidence="1">
    <location>
        <position position="99"/>
    </location>
    <ligand>
        <name>S-adenosyl-L-methionine</name>
        <dbReference type="ChEBI" id="CHEBI:59789"/>
    </ligand>
</feature>
<gene>
    <name evidence="1 2" type="primary">rlmJ</name>
    <name evidence="2" type="ORF">NSCAC_0828</name>
</gene>
<protein>
    <recommendedName>
        <fullName evidence="1">Ribosomal RNA large subunit methyltransferase J</fullName>
        <ecNumber evidence="1">2.1.1.266</ecNumber>
    </recommendedName>
    <alternativeName>
        <fullName evidence="1">23S rRNA (adenine(2030)-N6)-methyltransferase</fullName>
    </alternativeName>
    <alternativeName>
        <fullName evidence="1">23S rRNA m6A2030 methyltransferase</fullName>
    </alternativeName>
</protein>
<keyword evidence="1 2" id="KW-0489">Methyltransferase</keyword>
<feature type="binding site" evidence="1">
    <location>
        <position position="117"/>
    </location>
    <ligand>
        <name>S-adenosyl-L-methionine</name>
        <dbReference type="ChEBI" id="CHEBI:59789"/>
    </ligand>
</feature>
<organism evidence="2 3">
    <name type="scientific">Candidatus Nitrosacidococcus tergens</name>
    <dbReference type="NCBI Taxonomy" id="553981"/>
    <lineage>
        <taxon>Bacteria</taxon>
        <taxon>Pseudomonadati</taxon>
        <taxon>Pseudomonadota</taxon>
        <taxon>Gammaproteobacteria</taxon>
        <taxon>Chromatiales</taxon>
        <taxon>Chromatiaceae</taxon>
        <taxon>Candidatus Nitrosacidococcus</taxon>
    </lineage>
</organism>
<dbReference type="EMBL" id="LR778175">
    <property type="protein sequence ID" value="CAB1275759.1"/>
    <property type="molecule type" value="Genomic_DNA"/>
</dbReference>
<dbReference type="PANTHER" id="PTHR37426">
    <property type="entry name" value="RIBOSOMAL RNA LARGE SUBUNIT METHYLTRANSFERASE J"/>
    <property type="match status" value="1"/>
</dbReference>
<comment type="catalytic activity">
    <reaction evidence="1">
        <text>adenosine(2030) in 23S rRNA + S-adenosyl-L-methionine = N(6)-methyladenosine(2030) in 23S rRNA + S-adenosyl-L-homocysteine + H(+)</text>
        <dbReference type="Rhea" id="RHEA:43736"/>
        <dbReference type="Rhea" id="RHEA-COMP:10668"/>
        <dbReference type="Rhea" id="RHEA-COMP:10669"/>
        <dbReference type="ChEBI" id="CHEBI:15378"/>
        <dbReference type="ChEBI" id="CHEBI:57856"/>
        <dbReference type="ChEBI" id="CHEBI:59789"/>
        <dbReference type="ChEBI" id="CHEBI:74411"/>
        <dbReference type="ChEBI" id="CHEBI:74449"/>
        <dbReference type="EC" id="2.1.1.266"/>
    </reaction>
</comment>
<comment type="function">
    <text evidence="1">Specifically methylates the adenine in position 2030 of 23S rRNA.</text>
</comment>
<keyword evidence="1" id="KW-0698">rRNA processing</keyword>
<dbReference type="PANTHER" id="PTHR37426:SF1">
    <property type="entry name" value="RIBOSOMAL RNA LARGE SUBUNIT METHYLTRANSFERASE J"/>
    <property type="match status" value="1"/>
</dbReference>
<dbReference type="InterPro" id="IPR029063">
    <property type="entry name" value="SAM-dependent_MTases_sf"/>
</dbReference>
<dbReference type="RefSeq" id="WP_197745129.1">
    <property type="nucleotide sequence ID" value="NZ_LR778175.1"/>
</dbReference>
<feature type="binding site" evidence="1">
    <location>
        <begin position="142"/>
        <end position="143"/>
    </location>
    <ligand>
        <name>S-adenosyl-L-methionine</name>
        <dbReference type="ChEBI" id="CHEBI:59789"/>
    </ligand>
</feature>
<dbReference type="Gene3D" id="3.40.50.150">
    <property type="entry name" value="Vaccinia Virus protein VP39"/>
    <property type="match status" value="1"/>
</dbReference>